<dbReference type="GO" id="GO:0008270">
    <property type="term" value="F:zinc ion binding"/>
    <property type="evidence" value="ECO:0007669"/>
    <property type="project" value="UniProtKB-KW"/>
</dbReference>
<keyword evidence="7 14" id="KW-0255">Endonuclease</keyword>
<comment type="domain">
    <text evidence="14">The VLRF1 domain mediates binding to the 60S ribosomal subunit.</text>
</comment>
<dbReference type="GO" id="GO:0016787">
    <property type="term" value="F:hydrolase activity"/>
    <property type="evidence" value="ECO:0007669"/>
    <property type="project" value="UniProtKB-KW"/>
</dbReference>
<dbReference type="InParanoid" id="D3BTP4"/>
<dbReference type="STRING" id="670386.D3BTP4"/>
<dbReference type="PROSITE" id="PS00028">
    <property type="entry name" value="ZINC_FINGER_C2H2_1"/>
    <property type="match status" value="1"/>
</dbReference>
<keyword evidence="5" id="KW-0479">Metal-binding</keyword>
<keyword evidence="3 14" id="KW-0963">Cytoplasm</keyword>
<keyword evidence="12" id="KW-0175">Coiled coil</keyword>
<sequence>MKRVSIFQLASSALFKGDTHKSLEVLSSKVHQPNTPIYQLPQQPAAPQQLATPQQDSKTSGESNNNEFDHVCNTCIMRFNDRELRNQHYRSALHRYNIKLKLASMTPVTSEEFSAMMEAAAAQAADSSSDDSSDYDSSDDDNTNDSVGDEEKLLKRIARDVDKIDISDPTMQNYLFTSANDAYTPKLSFIHKELKLEFTIWRAILQDSTTHQEDVQLAQFKAICTETTGKWAILLCSGGRFSGAVYQLVAGGQAPKAIEHKTLHRYTVRKGQGGSQAKKDQEGGVAGSAGSFLRRYNEKRLREEVIGIMRGWNAHLKECKKIYIFAPKGNTRDILLPPDNSGPIPTNDPRIQVVPFPIIRPTFAENQRVSNWLYSVDIGLFEEVPLTPITPQQESQDTITTTTTTTAEPEKPVEPTEVVHSEYEKDPLFEATRNKDLDKVIHLLEEDDQYELPIPTQSDSLMTPLFIAVQKKDFKMVEYLVRALPDDIDVCIPSWHFRTALHRAAADGSLEIVKLLMDNGADPTVEGFRKETVYEVASNQARDLLREWAGDHLDEWDYLKARIPPLTKEMLVEREENKKKKKKNQKEKEKAKKAAERQAKLDEQQRAVEEEKAKQAKLAELKLLESVKAERQAKDSLLTDRERRALAAEARLGGYSGPVKKCTQCFTNILSTPFERLSFTYCSTACVLAHKKQLESTLDKPIKK</sequence>
<evidence type="ECO:0000256" key="4">
    <source>
        <dbReference type="ARBA" id="ARBA00022722"/>
    </source>
</evidence>
<dbReference type="PROSITE" id="PS50088">
    <property type="entry name" value="ANK_REPEAT"/>
    <property type="match status" value="1"/>
</dbReference>
<dbReference type="Proteomes" id="UP000001396">
    <property type="component" value="Unassembled WGS sequence"/>
</dbReference>
<feature type="compositionally biased region" description="Low complexity" evidence="15">
    <location>
        <begin position="398"/>
        <end position="407"/>
    </location>
</feature>
<dbReference type="PROSITE" id="PS50297">
    <property type="entry name" value="ANK_REP_REGION"/>
    <property type="match status" value="1"/>
</dbReference>
<evidence type="ECO:0000256" key="2">
    <source>
        <dbReference type="ARBA" id="ARBA00009262"/>
    </source>
</evidence>
<dbReference type="PANTHER" id="PTHR16036">
    <property type="entry name" value="ANKYRIN REPEAT AND ZINC FINGER DOMAIN-CONTAINING PROTEIN 1"/>
    <property type="match status" value="1"/>
</dbReference>
<protein>
    <recommendedName>
        <fullName evidence="16">VLRF1 domain-containing protein</fullName>
    </recommendedName>
</protein>
<dbReference type="InterPro" id="IPR036770">
    <property type="entry name" value="Ankyrin_rpt-contain_sf"/>
</dbReference>
<dbReference type="FunCoup" id="D3BTP4">
    <property type="interactions" value="5"/>
</dbReference>
<dbReference type="GO" id="GO:0036503">
    <property type="term" value="P:ERAD pathway"/>
    <property type="evidence" value="ECO:0007669"/>
    <property type="project" value="TreeGrafter"/>
</dbReference>
<evidence type="ECO:0000256" key="9">
    <source>
        <dbReference type="ARBA" id="ARBA00022801"/>
    </source>
</evidence>
<dbReference type="GO" id="GO:0004519">
    <property type="term" value="F:endonuclease activity"/>
    <property type="evidence" value="ECO:0007669"/>
    <property type="project" value="UniProtKB-KW"/>
</dbReference>
<evidence type="ECO:0000256" key="3">
    <source>
        <dbReference type="ARBA" id="ARBA00022490"/>
    </source>
</evidence>
<evidence type="ECO:0000256" key="1">
    <source>
        <dbReference type="ARBA" id="ARBA00004496"/>
    </source>
</evidence>
<comment type="subcellular location">
    <subcellularLocation>
        <location evidence="1">Cytoplasm</location>
    </subcellularLocation>
</comment>
<evidence type="ECO:0000313" key="17">
    <source>
        <dbReference type="EMBL" id="EFA75080.1"/>
    </source>
</evidence>
<keyword evidence="18" id="KW-1185">Reference proteome</keyword>
<evidence type="ECO:0000259" key="16">
    <source>
        <dbReference type="PROSITE" id="PS52044"/>
    </source>
</evidence>
<evidence type="ECO:0000256" key="14">
    <source>
        <dbReference type="PROSITE-ProRule" id="PRU01389"/>
    </source>
</evidence>
<evidence type="ECO:0000313" key="18">
    <source>
        <dbReference type="Proteomes" id="UP000001396"/>
    </source>
</evidence>
<dbReference type="GeneID" id="31366622"/>
<comment type="caution">
    <text evidence="17">The sequence shown here is derived from an EMBL/GenBank/DDBJ whole genome shotgun (WGS) entry which is preliminary data.</text>
</comment>
<dbReference type="InterPro" id="IPR041540">
    <property type="entry name" value="VATC"/>
</dbReference>
<keyword evidence="9 14" id="KW-0378">Hydrolase</keyword>
<dbReference type="InterPro" id="IPR013087">
    <property type="entry name" value="Znf_C2H2_type"/>
</dbReference>
<feature type="region of interest" description="Disordered" evidence="15">
    <location>
        <begin position="121"/>
        <end position="151"/>
    </location>
</feature>
<keyword evidence="8" id="KW-0863">Zinc-finger</keyword>
<keyword evidence="11 13" id="KW-0040">ANK repeat</keyword>
<comment type="similarity">
    <text evidence="2 14">Belongs to the ANKZF1/VMS1 family.</text>
</comment>
<accession>D3BTP4</accession>
<feature type="region of interest" description="Disordered" evidence="15">
    <location>
        <begin position="572"/>
        <end position="608"/>
    </location>
</feature>
<dbReference type="PROSITE" id="PS52044">
    <property type="entry name" value="VLRF1"/>
    <property type="match status" value="1"/>
</dbReference>
<dbReference type="InterPro" id="IPR047139">
    <property type="entry name" value="ANKZ1/VMS1"/>
</dbReference>
<evidence type="ECO:0000256" key="7">
    <source>
        <dbReference type="ARBA" id="ARBA00022759"/>
    </source>
</evidence>
<dbReference type="SUPFAM" id="SSF48403">
    <property type="entry name" value="Ankyrin repeat"/>
    <property type="match status" value="1"/>
</dbReference>
<feature type="domain" description="VLRF1" evidence="16">
    <location>
        <begin position="227"/>
        <end position="376"/>
    </location>
</feature>
<evidence type="ECO:0000256" key="6">
    <source>
        <dbReference type="ARBA" id="ARBA00022737"/>
    </source>
</evidence>
<dbReference type="Pfam" id="PF18826">
    <property type="entry name" value="bVLRF1"/>
    <property type="match status" value="1"/>
</dbReference>
<dbReference type="Pfam" id="PF18716">
    <property type="entry name" value="VATC"/>
    <property type="match status" value="1"/>
</dbReference>
<name>D3BTP4_HETP5</name>
<reference evidence="17 18" key="1">
    <citation type="journal article" date="2011" name="Genome Res.">
        <title>Phylogeny-wide analysis of social amoeba genomes highlights ancient origins for complex intercellular communication.</title>
        <authorList>
            <person name="Heidel A.J."/>
            <person name="Lawal H.M."/>
            <person name="Felder M."/>
            <person name="Schilde C."/>
            <person name="Helps N.R."/>
            <person name="Tunggal B."/>
            <person name="Rivero F."/>
            <person name="John U."/>
            <person name="Schleicher M."/>
            <person name="Eichinger L."/>
            <person name="Platzer M."/>
            <person name="Noegel A.A."/>
            <person name="Schaap P."/>
            <person name="Gloeckner G."/>
        </authorList>
    </citation>
    <scope>NUCLEOTIDE SEQUENCE [LARGE SCALE GENOMIC DNA]</scope>
    <source>
        <strain evidence="18">ATCC 26659 / Pp 5 / PN500</strain>
    </source>
</reference>
<evidence type="ECO:0000256" key="5">
    <source>
        <dbReference type="ARBA" id="ARBA00022723"/>
    </source>
</evidence>
<feature type="compositionally biased region" description="Acidic residues" evidence="15">
    <location>
        <begin position="128"/>
        <end position="143"/>
    </location>
</feature>
<dbReference type="RefSeq" id="XP_020427214.1">
    <property type="nucleotide sequence ID" value="XM_020581911.1"/>
</dbReference>
<evidence type="ECO:0000256" key="10">
    <source>
        <dbReference type="ARBA" id="ARBA00022833"/>
    </source>
</evidence>
<feature type="compositionally biased region" description="Basic and acidic residues" evidence="15">
    <location>
        <begin position="586"/>
        <end position="608"/>
    </location>
</feature>
<proteinExistence type="inferred from homology"/>
<evidence type="ECO:0000256" key="12">
    <source>
        <dbReference type="ARBA" id="ARBA00023054"/>
    </source>
</evidence>
<evidence type="ECO:0000256" key="13">
    <source>
        <dbReference type="PROSITE-ProRule" id="PRU00023"/>
    </source>
</evidence>
<dbReference type="GO" id="GO:0005737">
    <property type="term" value="C:cytoplasm"/>
    <property type="evidence" value="ECO:0007669"/>
    <property type="project" value="UniProtKB-SubCell"/>
</dbReference>
<organism evidence="17 18">
    <name type="scientific">Heterostelium pallidum (strain ATCC 26659 / Pp 5 / PN500)</name>
    <name type="common">Cellular slime mold</name>
    <name type="synonym">Polysphondylium pallidum</name>
    <dbReference type="NCBI Taxonomy" id="670386"/>
    <lineage>
        <taxon>Eukaryota</taxon>
        <taxon>Amoebozoa</taxon>
        <taxon>Evosea</taxon>
        <taxon>Eumycetozoa</taxon>
        <taxon>Dictyostelia</taxon>
        <taxon>Acytosteliales</taxon>
        <taxon>Acytosteliaceae</taxon>
        <taxon>Heterostelium</taxon>
    </lineage>
</organism>
<keyword evidence="10" id="KW-0862">Zinc</keyword>
<feature type="repeat" description="ANK" evidence="13">
    <location>
        <begin position="496"/>
        <end position="528"/>
    </location>
</feature>
<dbReference type="SMART" id="SM00248">
    <property type="entry name" value="ANK"/>
    <property type="match status" value="3"/>
</dbReference>
<evidence type="ECO:0000256" key="11">
    <source>
        <dbReference type="ARBA" id="ARBA00023043"/>
    </source>
</evidence>
<feature type="region of interest" description="Disordered" evidence="15">
    <location>
        <begin position="389"/>
        <end position="416"/>
    </location>
</feature>
<keyword evidence="6" id="KW-0677">Repeat</keyword>
<dbReference type="EMBL" id="ADBJ01000056">
    <property type="protein sequence ID" value="EFA75080.1"/>
    <property type="molecule type" value="Genomic_DNA"/>
</dbReference>
<feature type="region of interest" description="Disordered" evidence="15">
    <location>
        <begin position="34"/>
        <end position="67"/>
    </location>
</feature>
<evidence type="ECO:0000256" key="8">
    <source>
        <dbReference type="ARBA" id="ARBA00022771"/>
    </source>
</evidence>
<feature type="compositionally biased region" description="Polar residues" evidence="15">
    <location>
        <begin position="56"/>
        <end position="66"/>
    </location>
</feature>
<dbReference type="AlphaFoldDB" id="D3BTP4"/>
<feature type="compositionally biased region" description="Low complexity" evidence="15">
    <location>
        <begin position="39"/>
        <end position="55"/>
    </location>
</feature>
<dbReference type="InterPro" id="IPR002110">
    <property type="entry name" value="Ankyrin_rpt"/>
</dbReference>
<evidence type="ECO:0000256" key="15">
    <source>
        <dbReference type="SAM" id="MobiDB-lite"/>
    </source>
</evidence>
<dbReference type="PANTHER" id="PTHR16036:SF2">
    <property type="entry name" value="TRNA ENDONUCLEASE ANKZF1"/>
    <property type="match status" value="1"/>
</dbReference>
<keyword evidence="4 14" id="KW-0540">Nuclease</keyword>
<dbReference type="OMA" id="GPHIFMC"/>
<dbReference type="InterPro" id="IPR041175">
    <property type="entry name" value="VLRF1/Vms1"/>
</dbReference>
<feature type="active site" evidence="14">
    <location>
        <position position="276"/>
    </location>
</feature>
<gene>
    <name evidence="17" type="ORF">PPL_11154</name>
</gene>
<dbReference type="Gene3D" id="1.25.40.20">
    <property type="entry name" value="Ankyrin repeat-containing domain"/>
    <property type="match status" value="1"/>
</dbReference>
<dbReference type="Pfam" id="PF12796">
    <property type="entry name" value="Ank_2"/>
    <property type="match status" value="1"/>
</dbReference>